<keyword evidence="3" id="KW-1185">Reference proteome</keyword>
<feature type="transmembrane region" description="Helical" evidence="1">
    <location>
        <begin position="241"/>
        <end position="261"/>
    </location>
</feature>
<evidence type="ECO:0000256" key="1">
    <source>
        <dbReference type="SAM" id="Phobius"/>
    </source>
</evidence>
<feature type="transmembrane region" description="Helical" evidence="1">
    <location>
        <begin position="306"/>
        <end position="325"/>
    </location>
</feature>
<keyword evidence="1" id="KW-0812">Transmembrane</keyword>
<evidence type="ECO:0000313" key="3">
    <source>
        <dbReference type="Proteomes" id="UP000309138"/>
    </source>
</evidence>
<name>A0A4U1L854_9SPHN</name>
<proteinExistence type="predicted"/>
<reference evidence="2 3" key="1">
    <citation type="submission" date="2019-04" db="EMBL/GenBank/DDBJ databases">
        <authorList>
            <person name="Yang Y."/>
            <person name="Wei D."/>
        </authorList>
    </citation>
    <scope>NUCLEOTIDE SEQUENCE [LARGE SCALE GENOMIC DNA]</scope>
    <source>
        <strain evidence="2 3">L-1-4w-11</strain>
    </source>
</reference>
<keyword evidence="1" id="KW-0472">Membrane</keyword>
<feature type="transmembrane region" description="Helical" evidence="1">
    <location>
        <begin position="215"/>
        <end position="235"/>
    </location>
</feature>
<accession>A0A4U1L854</accession>
<dbReference type="RefSeq" id="WP_136941551.1">
    <property type="nucleotide sequence ID" value="NZ_SWKR01000001.1"/>
</dbReference>
<dbReference type="Pfam" id="PF01944">
    <property type="entry name" value="SpoIIM"/>
    <property type="match status" value="1"/>
</dbReference>
<evidence type="ECO:0000313" key="2">
    <source>
        <dbReference type="EMBL" id="TKD53132.1"/>
    </source>
</evidence>
<sequence length="334" mass="35631">MADKLAFSAARFRAEREGDWVELEALLDRVEKKGPKRLSEAELIALPRLYRATLSSLSIARETSLDASLVAYLEGLSTRAYFILYAWREAWGRKLAGFFAAGWPRAVRGMAGEIVLAFALFVAAGIAGYALVTSDPAWFAGIVDDGMANGRDMQATPQFLRESLYGAQDVSGLEVFATQLFTHNSQVSILAFALGFAFGVPTMLLIAANGALGGAFFAVYVPHGLGWGLLGWLSIHGTTEIFAIVIAGGAGLHIGRAVAFPGERSRLAAGAEAGRRAALAMIGVVVMLLVAGLLEGFARQIVRTDAGRYAIAATMLALWLAYFTLAGRGRHGTR</sequence>
<protein>
    <submittedName>
        <fullName evidence="2">Stage II sporulation protein M</fullName>
    </submittedName>
</protein>
<feature type="transmembrane region" description="Helical" evidence="1">
    <location>
        <begin position="189"/>
        <end position="208"/>
    </location>
</feature>
<dbReference type="OrthoDB" id="7699993at2"/>
<dbReference type="InterPro" id="IPR002798">
    <property type="entry name" value="SpoIIM-like"/>
</dbReference>
<dbReference type="AlphaFoldDB" id="A0A4U1L854"/>
<feature type="transmembrane region" description="Helical" evidence="1">
    <location>
        <begin position="114"/>
        <end position="132"/>
    </location>
</feature>
<keyword evidence="1" id="KW-1133">Transmembrane helix</keyword>
<organism evidence="2 3">
    <name type="scientific">Sphingomonas baiyangensis</name>
    <dbReference type="NCBI Taxonomy" id="2572576"/>
    <lineage>
        <taxon>Bacteria</taxon>
        <taxon>Pseudomonadati</taxon>
        <taxon>Pseudomonadota</taxon>
        <taxon>Alphaproteobacteria</taxon>
        <taxon>Sphingomonadales</taxon>
        <taxon>Sphingomonadaceae</taxon>
        <taxon>Sphingomonas</taxon>
    </lineage>
</organism>
<dbReference type="PANTHER" id="PTHR35337">
    <property type="entry name" value="SLR1478 PROTEIN"/>
    <property type="match status" value="1"/>
</dbReference>
<dbReference type="PANTHER" id="PTHR35337:SF1">
    <property type="entry name" value="SLR1478 PROTEIN"/>
    <property type="match status" value="1"/>
</dbReference>
<comment type="caution">
    <text evidence="2">The sequence shown here is derived from an EMBL/GenBank/DDBJ whole genome shotgun (WGS) entry which is preliminary data.</text>
</comment>
<dbReference type="EMBL" id="SWKR01000001">
    <property type="protein sequence ID" value="TKD53132.1"/>
    <property type="molecule type" value="Genomic_DNA"/>
</dbReference>
<feature type="transmembrane region" description="Helical" evidence="1">
    <location>
        <begin position="273"/>
        <end position="294"/>
    </location>
</feature>
<gene>
    <name evidence="2" type="ORF">FBR43_01995</name>
</gene>
<dbReference type="Proteomes" id="UP000309138">
    <property type="component" value="Unassembled WGS sequence"/>
</dbReference>